<evidence type="ECO:0000259" key="16">
    <source>
        <dbReference type="PROSITE" id="PS50929"/>
    </source>
</evidence>
<dbReference type="PANTHER" id="PTHR24221:SF402">
    <property type="entry name" value="IRON-SULFUR CLUSTERS TRANSPORTER ABCB7, MITOCHONDRIAL"/>
    <property type="match status" value="1"/>
</dbReference>
<reference evidence="17 18" key="1">
    <citation type="journal article" date="2018" name="MBio">
        <title>Comparative Genomics Reveals the Core Gene Toolbox for the Fungus-Insect Symbiosis.</title>
        <authorList>
            <person name="Wang Y."/>
            <person name="Stata M."/>
            <person name="Wang W."/>
            <person name="Stajich J.E."/>
            <person name="White M.M."/>
            <person name="Moncalvo J.M."/>
        </authorList>
    </citation>
    <scope>NUCLEOTIDE SEQUENCE [LARGE SCALE GENOMIC DNA]</scope>
    <source>
        <strain evidence="17 18">SWE-8-4</strain>
    </source>
</reference>
<dbReference type="SMART" id="SM00382">
    <property type="entry name" value="AAA"/>
    <property type="match status" value="1"/>
</dbReference>
<evidence type="ECO:0000256" key="10">
    <source>
        <dbReference type="ARBA" id="ARBA00024363"/>
    </source>
</evidence>
<evidence type="ECO:0000256" key="5">
    <source>
        <dbReference type="ARBA" id="ARBA00022741"/>
    </source>
</evidence>
<name>A0A2T9YLY7_9FUNG</name>
<evidence type="ECO:0000256" key="3">
    <source>
        <dbReference type="ARBA" id="ARBA00022448"/>
    </source>
</evidence>
<feature type="transmembrane region" description="Helical" evidence="14">
    <location>
        <begin position="271"/>
        <end position="297"/>
    </location>
</feature>
<dbReference type="PROSITE" id="PS00211">
    <property type="entry name" value="ABC_TRANSPORTER_1"/>
    <property type="match status" value="1"/>
</dbReference>
<dbReference type="Pfam" id="PF00664">
    <property type="entry name" value="ABC_membrane"/>
    <property type="match status" value="1"/>
</dbReference>
<dbReference type="GO" id="GO:0140359">
    <property type="term" value="F:ABC-type transporter activity"/>
    <property type="evidence" value="ECO:0007669"/>
    <property type="project" value="InterPro"/>
</dbReference>
<dbReference type="SUPFAM" id="SSF90123">
    <property type="entry name" value="ABC transporter transmembrane region"/>
    <property type="match status" value="1"/>
</dbReference>
<dbReference type="PROSITE" id="PS50893">
    <property type="entry name" value="ABC_TRANSPORTER_2"/>
    <property type="match status" value="1"/>
</dbReference>
<dbReference type="Gene3D" id="1.20.1560.10">
    <property type="entry name" value="ABC transporter type 1, transmembrane domain"/>
    <property type="match status" value="1"/>
</dbReference>
<dbReference type="InterPro" id="IPR017871">
    <property type="entry name" value="ABC_transporter-like_CS"/>
</dbReference>
<evidence type="ECO:0000256" key="2">
    <source>
        <dbReference type="ARBA" id="ARBA00011738"/>
    </source>
</evidence>
<feature type="domain" description="ABC transmembrane type-1" evidence="16">
    <location>
        <begin position="156"/>
        <end position="447"/>
    </location>
</feature>
<evidence type="ECO:0000256" key="12">
    <source>
        <dbReference type="ARBA" id="ARBA00040792"/>
    </source>
</evidence>
<dbReference type="SUPFAM" id="SSF52540">
    <property type="entry name" value="P-loop containing nucleoside triphosphate hydrolases"/>
    <property type="match status" value="1"/>
</dbReference>
<dbReference type="InterPro" id="IPR039421">
    <property type="entry name" value="Type_1_exporter"/>
</dbReference>
<comment type="similarity">
    <text evidence="10">Belongs to the ABC transporter superfamily. ABCB family. Heavy Metal importer (TC 3.A.1.210) subfamily.</text>
</comment>
<dbReference type="PROSITE" id="PS50929">
    <property type="entry name" value="ABC_TM1F"/>
    <property type="match status" value="1"/>
</dbReference>
<dbReference type="InterPro" id="IPR003593">
    <property type="entry name" value="AAA+_ATPase"/>
</dbReference>
<evidence type="ECO:0000313" key="17">
    <source>
        <dbReference type="EMBL" id="PVU93342.1"/>
    </source>
</evidence>
<dbReference type="Gene3D" id="3.40.50.300">
    <property type="entry name" value="P-loop containing nucleotide triphosphate hydrolases"/>
    <property type="match status" value="1"/>
</dbReference>
<keyword evidence="3" id="KW-0813">Transport</keyword>
<keyword evidence="18" id="KW-1185">Reference proteome</keyword>
<feature type="compositionally biased region" description="Basic and acidic residues" evidence="13">
    <location>
        <begin position="112"/>
        <end position="124"/>
    </location>
</feature>
<protein>
    <recommendedName>
        <fullName evidence="11">Iron-sulfur clusters transporter ATM1, mitochondrial</fullName>
    </recommendedName>
    <alternativeName>
        <fullName evidence="12">Iron-sulfur clusters transporter atm1, mitochondrial</fullName>
    </alternativeName>
</protein>
<dbReference type="GO" id="GO:0005524">
    <property type="term" value="F:ATP binding"/>
    <property type="evidence" value="ECO:0007669"/>
    <property type="project" value="UniProtKB-KW"/>
</dbReference>
<evidence type="ECO:0000313" key="18">
    <source>
        <dbReference type="Proteomes" id="UP000245383"/>
    </source>
</evidence>
<evidence type="ECO:0000256" key="4">
    <source>
        <dbReference type="ARBA" id="ARBA00022692"/>
    </source>
</evidence>
<keyword evidence="6" id="KW-0067">ATP-binding</keyword>
<dbReference type="InterPro" id="IPR003439">
    <property type="entry name" value="ABC_transporter-like_ATP-bd"/>
</dbReference>
<dbReference type="EMBL" id="MBFR01000131">
    <property type="protein sequence ID" value="PVU93342.1"/>
    <property type="molecule type" value="Genomic_DNA"/>
</dbReference>
<comment type="subunit">
    <text evidence="2">Homodimer.</text>
</comment>
<dbReference type="Pfam" id="PF00005">
    <property type="entry name" value="ABC_tran"/>
    <property type="match status" value="1"/>
</dbReference>
<dbReference type="GO" id="GO:0006879">
    <property type="term" value="P:intracellular iron ion homeostasis"/>
    <property type="evidence" value="ECO:0007669"/>
    <property type="project" value="TreeGrafter"/>
</dbReference>
<dbReference type="InterPro" id="IPR027417">
    <property type="entry name" value="P-loop_NTPase"/>
</dbReference>
<dbReference type="InterPro" id="IPR011527">
    <property type="entry name" value="ABC1_TM_dom"/>
</dbReference>
<feature type="region of interest" description="Disordered" evidence="13">
    <location>
        <begin position="97"/>
        <end position="125"/>
    </location>
</feature>
<dbReference type="PANTHER" id="PTHR24221">
    <property type="entry name" value="ATP-BINDING CASSETTE SUB-FAMILY B"/>
    <property type="match status" value="1"/>
</dbReference>
<comment type="subcellular location">
    <subcellularLocation>
        <location evidence="1">Mitochondrion membrane</location>
        <topology evidence="1">Multi-pass membrane protein</topology>
    </subcellularLocation>
</comment>
<evidence type="ECO:0000256" key="11">
    <source>
        <dbReference type="ARBA" id="ARBA00039906"/>
    </source>
</evidence>
<dbReference type="GO" id="GO:0005743">
    <property type="term" value="C:mitochondrial inner membrane"/>
    <property type="evidence" value="ECO:0007669"/>
    <property type="project" value="TreeGrafter"/>
</dbReference>
<feature type="domain" description="ABC transporter" evidence="15">
    <location>
        <begin position="481"/>
        <end position="717"/>
    </location>
</feature>
<evidence type="ECO:0000256" key="1">
    <source>
        <dbReference type="ARBA" id="ARBA00004225"/>
    </source>
</evidence>
<evidence type="ECO:0000256" key="6">
    <source>
        <dbReference type="ARBA" id="ARBA00022840"/>
    </source>
</evidence>
<feature type="transmembrane region" description="Helical" evidence="14">
    <location>
        <begin position="303"/>
        <end position="323"/>
    </location>
</feature>
<evidence type="ECO:0000256" key="8">
    <source>
        <dbReference type="ARBA" id="ARBA00022989"/>
    </source>
</evidence>
<evidence type="ECO:0000256" key="7">
    <source>
        <dbReference type="ARBA" id="ARBA00022967"/>
    </source>
</evidence>
<keyword evidence="8 14" id="KW-1133">Transmembrane helix</keyword>
<dbReference type="STRING" id="133385.A0A2T9YLY7"/>
<evidence type="ECO:0000256" key="14">
    <source>
        <dbReference type="SAM" id="Phobius"/>
    </source>
</evidence>
<accession>A0A2T9YLY7</accession>
<keyword evidence="9 14" id="KW-0472">Membrane</keyword>
<sequence>MAYTLHSKLNPAVIFRANAYSLLELKPNTITVRSISFIASNGTRSQKNFTAFKVGLLNTNFNHKVLKQNISSSTIFTQNKKPTIILNQLPASEFIQPKSSTQNPASKKSAKAHNDPKLKPKNDSNKYNIKSSLMILKNMNKYVWPANDKSTKIRVVTALSLMVAGKCLNAYVPITFKNIIDSLGVSVDISALGDTMTSVSIAMLIAYGAARLGASIIQELRTAIFSKVQQDSIRKLSLDVYKHLLNMDMKFHMSRETGGLTRAVDRGTKGISFILSSIIVHLVPTLLEIGIVCGILGTQFGSNYVLITIGTMIAYISFTFSITRWRTKFRVNMNNADNNAASIAMDSLLNIESVKYFGAENYQLSKYDAALKNYHKAGMKTAYSLSALNAGQNMIFSISLTAMMYLAITGVLHGTMSIGDVVMVNGLIFQLSFPLNFLGSVYREMNQAIIDMSTLYNLKNAESSTSDTVDSKVIENIPMEIDFKNVDFSYLDNRKIFQNLSFSIPPGKRVAFVGPSGCGKSTILKLLYRFYNVNGGEISLGGLPINSIQLDSLRKTIAIVPQDTILFNATIFENICYGSSDSSLEDVIQVAKKANIHNLIASMPQGYDTPVGERGLMLSGGERQRIALARALLKKSSIIMFDEATSALDAHTQNNIMSSIDKILSETSCTAIFIAHRLRTIKNCDIIYVINEGKIVEIGTHSDLISKNQVYSHLWQIQENRPPPKDSL</sequence>
<feature type="compositionally biased region" description="Polar residues" evidence="13">
    <location>
        <begin position="97"/>
        <end position="106"/>
    </location>
</feature>
<keyword evidence="7" id="KW-1278">Translocase</keyword>
<dbReference type="OrthoDB" id="6500128at2759"/>
<dbReference type="Proteomes" id="UP000245383">
    <property type="component" value="Unassembled WGS sequence"/>
</dbReference>
<comment type="caution">
    <text evidence="17">The sequence shown here is derived from an EMBL/GenBank/DDBJ whole genome shotgun (WGS) entry which is preliminary data.</text>
</comment>
<keyword evidence="4 14" id="KW-0812">Transmembrane</keyword>
<evidence type="ECO:0000256" key="13">
    <source>
        <dbReference type="SAM" id="MobiDB-lite"/>
    </source>
</evidence>
<dbReference type="AlphaFoldDB" id="A0A2T9YLY7"/>
<proteinExistence type="inferred from homology"/>
<organism evidence="17 18">
    <name type="scientific">Smittium simulii</name>
    <dbReference type="NCBI Taxonomy" id="133385"/>
    <lineage>
        <taxon>Eukaryota</taxon>
        <taxon>Fungi</taxon>
        <taxon>Fungi incertae sedis</taxon>
        <taxon>Zoopagomycota</taxon>
        <taxon>Kickxellomycotina</taxon>
        <taxon>Harpellomycetes</taxon>
        <taxon>Harpellales</taxon>
        <taxon>Legeriomycetaceae</taxon>
        <taxon>Smittium</taxon>
    </lineage>
</organism>
<dbReference type="GO" id="GO:0016887">
    <property type="term" value="F:ATP hydrolysis activity"/>
    <property type="evidence" value="ECO:0007669"/>
    <property type="project" value="InterPro"/>
</dbReference>
<dbReference type="CDD" id="cd18582">
    <property type="entry name" value="ABC_6TM_ATM1_ABCB7"/>
    <property type="match status" value="1"/>
</dbReference>
<evidence type="ECO:0000256" key="9">
    <source>
        <dbReference type="ARBA" id="ARBA00023136"/>
    </source>
</evidence>
<gene>
    <name evidence="17" type="ORF">BB561_003321</name>
</gene>
<dbReference type="FunFam" id="3.40.50.300:FF:000287">
    <property type="entry name" value="Multidrug ABC transporter ATP-binding protein"/>
    <property type="match status" value="1"/>
</dbReference>
<keyword evidence="5" id="KW-0547">Nucleotide-binding</keyword>
<evidence type="ECO:0000259" key="15">
    <source>
        <dbReference type="PROSITE" id="PS50893"/>
    </source>
</evidence>
<dbReference type="InterPro" id="IPR036640">
    <property type="entry name" value="ABC1_TM_sf"/>
</dbReference>
<feature type="transmembrane region" description="Helical" evidence="14">
    <location>
        <begin position="394"/>
        <end position="416"/>
    </location>
</feature>